<comment type="similarity">
    <text evidence="8">Belongs to the binding-protein-dependent transport system permease family.</text>
</comment>
<dbReference type="EMBL" id="CP108140">
    <property type="protein sequence ID" value="WTP91293.1"/>
    <property type="molecule type" value="Genomic_DNA"/>
</dbReference>
<evidence type="ECO:0000256" key="3">
    <source>
        <dbReference type="ARBA" id="ARBA00022475"/>
    </source>
</evidence>
<evidence type="ECO:0000256" key="2">
    <source>
        <dbReference type="ARBA" id="ARBA00022448"/>
    </source>
</evidence>
<feature type="transmembrane region" description="Helical" evidence="8">
    <location>
        <begin position="213"/>
        <end position="234"/>
    </location>
</feature>
<feature type="transmembrane region" description="Helical" evidence="8">
    <location>
        <begin position="35"/>
        <end position="56"/>
    </location>
</feature>
<keyword evidence="5 8" id="KW-0812">Transmembrane</keyword>
<dbReference type="InterPro" id="IPR035906">
    <property type="entry name" value="MetI-like_sf"/>
</dbReference>
<feature type="transmembrane region" description="Helical" evidence="8">
    <location>
        <begin position="89"/>
        <end position="112"/>
    </location>
</feature>
<evidence type="ECO:0000313" key="11">
    <source>
        <dbReference type="EMBL" id="WTP91293.1"/>
    </source>
</evidence>
<dbReference type="Pfam" id="PF00528">
    <property type="entry name" value="BPD_transp_1"/>
    <property type="match status" value="1"/>
</dbReference>
<keyword evidence="2 8" id="KW-0813">Transport</keyword>
<dbReference type="PROSITE" id="PS50928">
    <property type="entry name" value="ABC_TM1"/>
    <property type="match status" value="1"/>
</dbReference>
<feature type="domain" description="ABC transmembrane type-1" evidence="10">
    <location>
        <begin position="85"/>
        <end position="274"/>
    </location>
</feature>
<dbReference type="Gene3D" id="1.10.3720.10">
    <property type="entry name" value="MetI-like"/>
    <property type="match status" value="1"/>
</dbReference>
<evidence type="ECO:0000256" key="5">
    <source>
        <dbReference type="ARBA" id="ARBA00022692"/>
    </source>
</evidence>
<dbReference type="AlphaFoldDB" id="A0AAU1IC44"/>
<protein>
    <submittedName>
        <fullName evidence="11">ABC transporter permease subunit</fullName>
    </submittedName>
</protein>
<dbReference type="PANTHER" id="PTHR43357:SF4">
    <property type="entry name" value="INNER MEMBRANE ABC TRANSPORTER PERMEASE PROTEIN YDCV"/>
    <property type="match status" value="1"/>
</dbReference>
<feature type="region of interest" description="Disordered" evidence="9">
    <location>
        <begin position="1"/>
        <end position="28"/>
    </location>
</feature>
<name>A0AAU1IC44_9ACTN</name>
<feature type="transmembrane region" description="Helical" evidence="8">
    <location>
        <begin position="254"/>
        <end position="277"/>
    </location>
</feature>
<evidence type="ECO:0000256" key="1">
    <source>
        <dbReference type="ARBA" id="ARBA00004429"/>
    </source>
</evidence>
<keyword evidence="4" id="KW-0997">Cell inner membrane</keyword>
<evidence type="ECO:0000256" key="6">
    <source>
        <dbReference type="ARBA" id="ARBA00022989"/>
    </source>
</evidence>
<evidence type="ECO:0000256" key="7">
    <source>
        <dbReference type="ARBA" id="ARBA00023136"/>
    </source>
</evidence>
<dbReference type="GO" id="GO:0005886">
    <property type="term" value="C:plasma membrane"/>
    <property type="evidence" value="ECO:0007669"/>
    <property type="project" value="UniProtKB-SubCell"/>
</dbReference>
<sequence>MTGLSQRPLPSPLSPEHEAALLPSSPSRRTRRQTMLRWTVLLPLGGFFLLPLIAMVEFSTREVQGRRGLQAWAAIADTPELVSAIATSLALSGLTTVLTLALLVPTLTWVRLKLPKIRRLVEALCLLPLVIPAIVLVVGIAPVYTWVARLLGESPLTLTFSYTVLALPYASRAIDIGLTAMDLPTLVEAARGLGASWLTVLVRVVVPNMRGALMAAALLTVSVVLGEFTLASLLNFSNLQVEIDLLSKSNAESAVAVSLAAIIFVFALLFAVSAVSYRRSRPIDQDHA</sequence>
<dbReference type="PANTHER" id="PTHR43357">
    <property type="entry name" value="INNER MEMBRANE ABC TRANSPORTER PERMEASE PROTEIN YDCV"/>
    <property type="match status" value="1"/>
</dbReference>
<evidence type="ECO:0000259" key="10">
    <source>
        <dbReference type="PROSITE" id="PS50928"/>
    </source>
</evidence>
<dbReference type="GO" id="GO:0055085">
    <property type="term" value="P:transmembrane transport"/>
    <property type="evidence" value="ECO:0007669"/>
    <property type="project" value="InterPro"/>
</dbReference>
<keyword evidence="6 8" id="KW-1133">Transmembrane helix</keyword>
<evidence type="ECO:0000256" key="9">
    <source>
        <dbReference type="SAM" id="MobiDB-lite"/>
    </source>
</evidence>
<keyword evidence="3" id="KW-1003">Cell membrane</keyword>
<feature type="transmembrane region" description="Helical" evidence="8">
    <location>
        <begin position="124"/>
        <end position="147"/>
    </location>
</feature>
<accession>A0AAU1IC44</accession>
<proteinExistence type="inferred from homology"/>
<evidence type="ECO:0000256" key="4">
    <source>
        <dbReference type="ARBA" id="ARBA00022519"/>
    </source>
</evidence>
<evidence type="ECO:0000256" key="8">
    <source>
        <dbReference type="RuleBase" id="RU363032"/>
    </source>
</evidence>
<reference evidence="11" key="1">
    <citation type="submission" date="2022-10" db="EMBL/GenBank/DDBJ databases">
        <title>The complete genomes of actinobacterial strains from the NBC collection.</title>
        <authorList>
            <person name="Joergensen T.S."/>
            <person name="Alvarez Arevalo M."/>
            <person name="Sterndorff E.B."/>
            <person name="Faurdal D."/>
            <person name="Vuksanovic O."/>
            <person name="Mourched A.-S."/>
            <person name="Charusanti P."/>
            <person name="Shaw S."/>
            <person name="Blin K."/>
            <person name="Weber T."/>
        </authorList>
    </citation>
    <scope>NUCLEOTIDE SEQUENCE</scope>
    <source>
        <strain evidence="11">NBC 00180</strain>
    </source>
</reference>
<gene>
    <name evidence="11" type="ORF">OG477_40875</name>
</gene>
<dbReference type="SUPFAM" id="SSF161098">
    <property type="entry name" value="MetI-like"/>
    <property type="match status" value="1"/>
</dbReference>
<dbReference type="InterPro" id="IPR000515">
    <property type="entry name" value="MetI-like"/>
</dbReference>
<keyword evidence="7 8" id="KW-0472">Membrane</keyword>
<dbReference type="CDD" id="cd06261">
    <property type="entry name" value="TM_PBP2"/>
    <property type="match status" value="1"/>
</dbReference>
<comment type="subcellular location">
    <subcellularLocation>
        <location evidence="1">Cell inner membrane</location>
        <topology evidence="1">Multi-pass membrane protein</topology>
    </subcellularLocation>
    <subcellularLocation>
        <location evidence="8">Cell membrane</location>
        <topology evidence="8">Multi-pass membrane protein</topology>
    </subcellularLocation>
</comment>
<organism evidence="11">
    <name type="scientific">Streptomyces sp. NBC_00180</name>
    <dbReference type="NCBI Taxonomy" id="2903632"/>
    <lineage>
        <taxon>Bacteria</taxon>
        <taxon>Bacillati</taxon>
        <taxon>Actinomycetota</taxon>
        <taxon>Actinomycetes</taxon>
        <taxon>Kitasatosporales</taxon>
        <taxon>Streptomycetaceae</taxon>
        <taxon>Streptomyces</taxon>
    </lineage>
</organism>
<feature type="transmembrane region" description="Helical" evidence="8">
    <location>
        <begin position="189"/>
        <end position="206"/>
    </location>
</feature>